<keyword evidence="1" id="KW-1133">Transmembrane helix</keyword>
<feature type="transmembrane region" description="Helical" evidence="1">
    <location>
        <begin position="140"/>
        <end position="168"/>
    </location>
</feature>
<reference evidence="3" key="1">
    <citation type="journal article" date="2014" name="Front. Microbiol.">
        <title>High frequency of phylogenetically diverse reductive dehalogenase-homologous genes in deep subseafloor sedimentary metagenomes.</title>
        <authorList>
            <person name="Kawai M."/>
            <person name="Futagami T."/>
            <person name="Toyoda A."/>
            <person name="Takaki Y."/>
            <person name="Nishi S."/>
            <person name="Hori S."/>
            <person name="Arai W."/>
            <person name="Tsubouchi T."/>
            <person name="Morono Y."/>
            <person name="Uchiyama I."/>
            <person name="Ito T."/>
            <person name="Fujiyama A."/>
            <person name="Inagaki F."/>
            <person name="Takami H."/>
        </authorList>
    </citation>
    <scope>NUCLEOTIDE SEQUENCE</scope>
    <source>
        <strain evidence="3">Expedition CK06-06</strain>
    </source>
</reference>
<keyword evidence="1" id="KW-0812">Transmembrane</keyword>
<evidence type="ECO:0000256" key="1">
    <source>
        <dbReference type="SAM" id="Phobius"/>
    </source>
</evidence>
<dbReference type="GO" id="GO:0016780">
    <property type="term" value="F:phosphotransferase activity, for other substituted phosphate groups"/>
    <property type="evidence" value="ECO:0007669"/>
    <property type="project" value="TreeGrafter"/>
</dbReference>
<feature type="non-terminal residue" evidence="3">
    <location>
        <position position="1"/>
    </location>
</feature>
<feature type="domain" description="Bacterial sugar transferase" evidence="2">
    <location>
        <begin position="144"/>
        <end position="249"/>
    </location>
</feature>
<dbReference type="EMBL" id="BART01013097">
    <property type="protein sequence ID" value="GAG88737.1"/>
    <property type="molecule type" value="Genomic_DNA"/>
</dbReference>
<feature type="non-terminal residue" evidence="3">
    <location>
        <position position="249"/>
    </location>
</feature>
<organism evidence="3">
    <name type="scientific">marine sediment metagenome</name>
    <dbReference type="NCBI Taxonomy" id="412755"/>
    <lineage>
        <taxon>unclassified sequences</taxon>
        <taxon>metagenomes</taxon>
        <taxon>ecological metagenomes</taxon>
    </lineage>
</organism>
<protein>
    <recommendedName>
        <fullName evidence="2">Bacterial sugar transferase domain-containing protein</fullName>
    </recommendedName>
</protein>
<dbReference type="PANTHER" id="PTHR30576:SF0">
    <property type="entry name" value="UNDECAPRENYL-PHOSPHATE N-ACETYLGALACTOSAMINYL 1-PHOSPHATE TRANSFERASE-RELATED"/>
    <property type="match status" value="1"/>
</dbReference>
<dbReference type="Pfam" id="PF02397">
    <property type="entry name" value="Bac_transf"/>
    <property type="match status" value="1"/>
</dbReference>
<dbReference type="AlphaFoldDB" id="X1C5Y0"/>
<name>X1C5Y0_9ZZZZ</name>
<evidence type="ECO:0000313" key="3">
    <source>
        <dbReference type="EMBL" id="GAG88737.1"/>
    </source>
</evidence>
<accession>X1C5Y0</accession>
<keyword evidence="1" id="KW-0472">Membrane</keyword>
<feature type="transmembrane region" description="Helical" evidence="1">
    <location>
        <begin position="6"/>
        <end position="27"/>
    </location>
</feature>
<dbReference type="PANTHER" id="PTHR30576">
    <property type="entry name" value="COLANIC BIOSYNTHESIS UDP-GLUCOSE LIPID CARRIER TRANSFERASE"/>
    <property type="match status" value="1"/>
</dbReference>
<evidence type="ECO:0000259" key="2">
    <source>
        <dbReference type="Pfam" id="PF02397"/>
    </source>
</evidence>
<proteinExistence type="predicted"/>
<gene>
    <name evidence="3" type="ORF">S01H4_26982</name>
</gene>
<dbReference type="InterPro" id="IPR003362">
    <property type="entry name" value="Bact_transf"/>
</dbReference>
<comment type="caution">
    <text evidence="3">The sequence shown here is derived from an EMBL/GenBank/DDBJ whole genome shotgun (WGS) entry which is preliminary data.</text>
</comment>
<sequence>WGAFPTSVFVISFFINLLLIFKVNQFILKAKKKIKKQVVIFGDGEVDDIVGKRAKVERKRIDQIYELLKYADSIDEIVISERITDAKDLSLLLYLERKSKAQILFSPSVYVGLLPEKINGNSSVKLLGTFVGRQSDLDEFFIMLLDISVSLVLLILAALPMLIISVLIKLTSRGTVIYKQERVGKDGKTFTLYKFRTMVKDAETMSGFTPAMSDDPRITKVGKLLRRSRLDELPQLFNILQGKMSLVGP</sequence>